<gene>
    <name evidence="1" type="ORF">DL347_03255</name>
</gene>
<dbReference type="RefSeq" id="WP_115485739.1">
    <property type="nucleotide sequence ID" value="NZ_QRBA01000002.1"/>
</dbReference>
<evidence type="ECO:0000313" key="1">
    <source>
        <dbReference type="EMBL" id="RDS92194.1"/>
    </source>
</evidence>
<organism evidence="1 2">
    <name type="scientific">Pseudomonas fluorescens</name>
    <dbReference type="NCBI Taxonomy" id="294"/>
    <lineage>
        <taxon>Bacteria</taxon>
        <taxon>Pseudomonadati</taxon>
        <taxon>Pseudomonadota</taxon>
        <taxon>Gammaproteobacteria</taxon>
        <taxon>Pseudomonadales</taxon>
        <taxon>Pseudomonadaceae</taxon>
        <taxon>Pseudomonas</taxon>
    </lineage>
</organism>
<accession>A0A7Z6QQR2</accession>
<name>A0A7Z6QQR2_PSEFL</name>
<dbReference type="EMBL" id="QRBA01000002">
    <property type="protein sequence ID" value="RDS92194.1"/>
    <property type="molecule type" value="Genomic_DNA"/>
</dbReference>
<sequence>MAIRIAAIDNMLDMIRGHEALVRRDARNHELEQLMDKLSQNTYGSKVELPAEDTHRTIQFGEPKKNPP</sequence>
<protein>
    <submittedName>
        <fullName evidence="1">Uncharacterized protein</fullName>
    </submittedName>
</protein>
<dbReference type="AlphaFoldDB" id="A0A7Z6QQR2"/>
<reference evidence="1 2" key="1">
    <citation type="submission" date="2018-07" db="EMBL/GenBank/DDBJ databases">
        <title>Draft Genome Sequence of Pseudomonas fluorescens AHK-1 associated with canker disease of kiwifruit.</title>
        <authorList>
            <person name="Wu Z."/>
        </authorList>
    </citation>
    <scope>NUCLEOTIDE SEQUENCE [LARGE SCALE GENOMIC DNA]</scope>
    <source>
        <strain evidence="1 2">AHK-1</strain>
    </source>
</reference>
<dbReference type="Proteomes" id="UP000255541">
    <property type="component" value="Unassembled WGS sequence"/>
</dbReference>
<proteinExistence type="predicted"/>
<comment type="caution">
    <text evidence="1">The sequence shown here is derived from an EMBL/GenBank/DDBJ whole genome shotgun (WGS) entry which is preliminary data.</text>
</comment>
<evidence type="ECO:0000313" key="2">
    <source>
        <dbReference type="Proteomes" id="UP000255541"/>
    </source>
</evidence>